<dbReference type="RefSeq" id="XP_025377053.1">
    <property type="nucleotide sequence ID" value="XM_025521479.1"/>
</dbReference>
<keyword evidence="7" id="KW-0472">Membrane</keyword>
<evidence type="ECO:0000313" key="10">
    <source>
        <dbReference type="Proteomes" id="UP000245768"/>
    </source>
</evidence>
<dbReference type="Proteomes" id="UP000245768">
    <property type="component" value="Unassembled WGS sequence"/>
</dbReference>
<keyword evidence="7" id="KW-0812">Transmembrane</keyword>
<dbReference type="SMART" id="SM01117">
    <property type="entry name" value="Cyt-b5"/>
    <property type="match status" value="1"/>
</dbReference>
<keyword evidence="3" id="KW-0479">Metal-binding</keyword>
<keyword evidence="7" id="KW-1133">Transmembrane helix</keyword>
<sequence length="219" mass="23804">MSSFFSTPVGADAASLWERLSESTLLTNPLNTVLLLVALYLLLSLLTPYSITNLTPTLSQARSPARNPSTSYSYLPDVHPPCVQWKKYTPRTLAVYDGSGFSAADKNGSMDVGAAARKRGDPDRILLAIQGKVFDVTKGANFYGPGGPYGNFAGRDASRGMAKQSFDLDMLTPLDQPLDKLEDLTPMELSNMREWDAHFSAKYGVVGELVNEGEEDDDA</sequence>
<evidence type="ECO:0000259" key="8">
    <source>
        <dbReference type="SMART" id="SM01117"/>
    </source>
</evidence>
<dbReference type="OrthoDB" id="547796at2759"/>
<comment type="similarity">
    <text evidence="6">Belongs to the cytochrome b5 family. MAPR subfamily.</text>
</comment>
<keyword evidence="2" id="KW-0349">Heme</keyword>
<dbReference type="Pfam" id="PF00173">
    <property type="entry name" value="Cyt-b5"/>
    <property type="match status" value="1"/>
</dbReference>
<keyword evidence="10" id="KW-1185">Reference proteome</keyword>
<dbReference type="PANTHER" id="PTHR10281:SF72">
    <property type="entry name" value="NEUDESIN"/>
    <property type="match status" value="1"/>
</dbReference>
<dbReference type="GO" id="GO:0005783">
    <property type="term" value="C:endoplasmic reticulum"/>
    <property type="evidence" value="ECO:0007669"/>
    <property type="project" value="UniProtKB-SubCell"/>
</dbReference>
<evidence type="ECO:0000313" key="9">
    <source>
        <dbReference type="EMBL" id="PWN89855.1"/>
    </source>
</evidence>
<dbReference type="InterPro" id="IPR036400">
    <property type="entry name" value="Cyt_B5-like_heme/steroid_sf"/>
</dbReference>
<accession>A0A316YQ30</accession>
<dbReference type="AlphaFoldDB" id="A0A316YQ30"/>
<feature type="transmembrane region" description="Helical" evidence="7">
    <location>
        <begin position="33"/>
        <end position="52"/>
    </location>
</feature>
<dbReference type="EMBL" id="KZ819636">
    <property type="protein sequence ID" value="PWN89855.1"/>
    <property type="molecule type" value="Genomic_DNA"/>
</dbReference>
<evidence type="ECO:0000256" key="4">
    <source>
        <dbReference type="ARBA" id="ARBA00022824"/>
    </source>
</evidence>
<evidence type="ECO:0000256" key="2">
    <source>
        <dbReference type="ARBA" id="ARBA00022617"/>
    </source>
</evidence>
<feature type="domain" description="Cytochrome b5 heme-binding" evidence="8">
    <location>
        <begin position="112"/>
        <end position="210"/>
    </location>
</feature>
<dbReference type="GO" id="GO:0020037">
    <property type="term" value="F:heme binding"/>
    <property type="evidence" value="ECO:0007669"/>
    <property type="project" value="UniProtKB-ARBA"/>
</dbReference>
<dbReference type="STRING" id="215250.A0A316YQ30"/>
<evidence type="ECO:0000256" key="5">
    <source>
        <dbReference type="ARBA" id="ARBA00023004"/>
    </source>
</evidence>
<proteinExistence type="inferred from homology"/>
<dbReference type="InParanoid" id="A0A316YQ30"/>
<dbReference type="InterPro" id="IPR001199">
    <property type="entry name" value="Cyt_B5-like_heme/steroid-bd"/>
</dbReference>
<organism evidence="9 10">
    <name type="scientific">Acaromyces ingoldii</name>
    <dbReference type="NCBI Taxonomy" id="215250"/>
    <lineage>
        <taxon>Eukaryota</taxon>
        <taxon>Fungi</taxon>
        <taxon>Dikarya</taxon>
        <taxon>Basidiomycota</taxon>
        <taxon>Ustilaginomycotina</taxon>
        <taxon>Exobasidiomycetes</taxon>
        <taxon>Exobasidiales</taxon>
        <taxon>Cryptobasidiaceae</taxon>
        <taxon>Acaromyces</taxon>
    </lineage>
</organism>
<keyword evidence="4" id="KW-0256">Endoplasmic reticulum</keyword>
<evidence type="ECO:0000256" key="6">
    <source>
        <dbReference type="ARBA" id="ARBA00038357"/>
    </source>
</evidence>
<dbReference type="GeneID" id="37043395"/>
<evidence type="ECO:0000256" key="7">
    <source>
        <dbReference type="SAM" id="Phobius"/>
    </source>
</evidence>
<name>A0A316YQ30_9BASI</name>
<dbReference type="GO" id="GO:0016020">
    <property type="term" value="C:membrane"/>
    <property type="evidence" value="ECO:0007669"/>
    <property type="project" value="TreeGrafter"/>
</dbReference>
<dbReference type="FunFam" id="3.10.120.10:FF:000003">
    <property type="entry name" value="membrane-associated progesterone receptor component 1"/>
    <property type="match status" value="1"/>
</dbReference>
<protein>
    <submittedName>
        <fullName evidence="9">Cytochrome b5</fullName>
    </submittedName>
</protein>
<dbReference type="GO" id="GO:0046872">
    <property type="term" value="F:metal ion binding"/>
    <property type="evidence" value="ECO:0007669"/>
    <property type="project" value="UniProtKB-KW"/>
</dbReference>
<evidence type="ECO:0000256" key="1">
    <source>
        <dbReference type="ARBA" id="ARBA00004240"/>
    </source>
</evidence>
<dbReference type="FunCoup" id="A0A316YQ30">
    <property type="interactions" value="331"/>
</dbReference>
<reference evidence="9" key="1">
    <citation type="journal article" date="2018" name="Mol. Biol. Evol.">
        <title>Broad Genomic Sampling Reveals a Smut Pathogenic Ancestry of the Fungal Clade Ustilaginomycotina.</title>
        <authorList>
            <person name="Kijpornyongpan T."/>
            <person name="Mondo S.J."/>
            <person name="Barry K."/>
            <person name="Sandor L."/>
            <person name="Lee J."/>
            <person name="Lipzen A."/>
            <person name="Pangilinan J."/>
            <person name="LaButti K."/>
            <person name="Hainaut M."/>
            <person name="Henrissat B."/>
            <person name="Grigoriev I.V."/>
            <person name="Spatafora J.W."/>
            <person name="Aime M.C."/>
        </authorList>
    </citation>
    <scope>NUCLEOTIDE SEQUENCE [LARGE SCALE GENOMIC DNA]</scope>
    <source>
        <strain evidence="9">MCA 4198</strain>
    </source>
</reference>
<keyword evidence="5" id="KW-0408">Iron</keyword>
<dbReference type="InterPro" id="IPR050577">
    <property type="entry name" value="MAPR/NEUFC/NENF-like"/>
</dbReference>
<dbReference type="Gene3D" id="3.10.120.10">
    <property type="entry name" value="Cytochrome b5-like heme/steroid binding domain"/>
    <property type="match status" value="1"/>
</dbReference>
<evidence type="ECO:0000256" key="3">
    <source>
        <dbReference type="ARBA" id="ARBA00022723"/>
    </source>
</evidence>
<dbReference type="PANTHER" id="PTHR10281">
    <property type="entry name" value="MEMBRANE-ASSOCIATED PROGESTERONE RECEPTOR COMPONENT-RELATED"/>
    <property type="match status" value="1"/>
</dbReference>
<dbReference type="SUPFAM" id="SSF55856">
    <property type="entry name" value="Cytochrome b5-like heme/steroid binding domain"/>
    <property type="match status" value="1"/>
</dbReference>
<comment type="subcellular location">
    <subcellularLocation>
        <location evidence="1">Endoplasmic reticulum</location>
    </subcellularLocation>
</comment>
<gene>
    <name evidence="9" type="ORF">FA10DRAFT_266404</name>
</gene>